<sequence length="153" mass="17122">MFRNVQVLTQSSTSNSRPLPGMNSEKSQLCRVSTFCFAVINQSSCSLLLLKELYVRSIFSQQPEQRCEVKAETLALASLSVLAQAKISAMENCHCTASNRQVLTSIAWCLGLFMALPFPFVYYSSSDELMKSYVVSGCLKMYCSRFIWGLLRG</sequence>
<name>A0AAV4NB08_CAEEX</name>
<feature type="transmembrane region" description="Helical" evidence="2">
    <location>
        <begin position="102"/>
        <end position="123"/>
    </location>
</feature>
<keyword evidence="4" id="KW-1185">Reference proteome</keyword>
<proteinExistence type="predicted"/>
<evidence type="ECO:0000256" key="2">
    <source>
        <dbReference type="SAM" id="Phobius"/>
    </source>
</evidence>
<accession>A0AAV4NB08</accession>
<dbReference type="AlphaFoldDB" id="A0AAV4NB08"/>
<evidence type="ECO:0000256" key="1">
    <source>
        <dbReference type="SAM" id="MobiDB-lite"/>
    </source>
</evidence>
<keyword evidence="2" id="KW-0812">Transmembrane</keyword>
<protein>
    <submittedName>
        <fullName evidence="3">Uncharacterized protein</fullName>
    </submittedName>
</protein>
<evidence type="ECO:0000313" key="4">
    <source>
        <dbReference type="Proteomes" id="UP001054945"/>
    </source>
</evidence>
<feature type="compositionally biased region" description="Polar residues" evidence="1">
    <location>
        <begin position="1"/>
        <end position="17"/>
    </location>
</feature>
<organism evidence="3 4">
    <name type="scientific">Caerostris extrusa</name>
    <name type="common">Bark spider</name>
    <name type="synonym">Caerostris bankana</name>
    <dbReference type="NCBI Taxonomy" id="172846"/>
    <lineage>
        <taxon>Eukaryota</taxon>
        <taxon>Metazoa</taxon>
        <taxon>Ecdysozoa</taxon>
        <taxon>Arthropoda</taxon>
        <taxon>Chelicerata</taxon>
        <taxon>Arachnida</taxon>
        <taxon>Araneae</taxon>
        <taxon>Araneomorphae</taxon>
        <taxon>Entelegynae</taxon>
        <taxon>Araneoidea</taxon>
        <taxon>Araneidae</taxon>
        <taxon>Caerostris</taxon>
    </lineage>
</organism>
<dbReference type="Proteomes" id="UP001054945">
    <property type="component" value="Unassembled WGS sequence"/>
</dbReference>
<comment type="caution">
    <text evidence="3">The sequence shown here is derived from an EMBL/GenBank/DDBJ whole genome shotgun (WGS) entry which is preliminary data.</text>
</comment>
<feature type="region of interest" description="Disordered" evidence="1">
    <location>
        <begin position="1"/>
        <end position="23"/>
    </location>
</feature>
<evidence type="ECO:0000313" key="3">
    <source>
        <dbReference type="EMBL" id="GIX81529.1"/>
    </source>
</evidence>
<reference evidence="3 4" key="1">
    <citation type="submission" date="2021-06" db="EMBL/GenBank/DDBJ databases">
        <title>Caerostris extrusa draft genome.</title>
        <authorList>
            <person name="Kono N."/>
            <person name="Arakawa K."/>
        </authorList>
    </citation>
    <scope>NUCLEOTIDE SEQUENCE [LARGE SCALE GENOMIC DNA]</scope>
</reference>
<keyword evidence="2" id="KW-1133">Transmembrane helix</keyword>
<dbReference type="EMBL" id="BPLR01003138">
    <property type="protein sequence ID" value="GIX81529.1"/>
    <property type="molecule type" value="Genomic_DNA"/>
</dbReference>
<gene>
    <name evidence="3" type="ORF">CEXT_674701</name>
</gene>
<keyword evidence="2" id="KW-0472">Membrane</keyword>